<comment type="caution">
    <text evidence="2">The sequence shown here is derived from an EMBL/GenBank/DDBJ whole genome shotgun (WGS) entry which is preliminary data.</text>
</comment>
<feature type="domain" description="NAD-dependent epimerase/dehydratase" evidence="1">
    <location>
        <begin position="5"/>
        <end position="223"/>
    </location>
</feature>
<organism evidence="2 3">
    <name type="scientific">Methylobacterium aquaticum</name>
    <dbReference type="NCBI Taxonomy" id="270351"/>
    <lineage>
        <taxon>Bacteria</taxon>
        <taxon>Pseudomonadati</taxon>
        <taxon>Pseudomonadota</taxon>
        <taxon>Alphaproteobacteria</taxon>
        <taxon>Hyphomicrobiales</taxon>
        <taxon>Methylobacteriaceae</taxon>
        <taxon>Methylobacterium</taxon>
    </lineage>
</organism>
<protein>
    <recommendedName>
        <fullName evidence="1">NAD-dependent epimerase/dehydratase domain-containing protein</fullName>
    </recommendedName>
</protein>
<dbReference type="OrthoDB" id="9801785at2"/>
<dbReference type="RefSeq" id="WP_048466183.1">
    <property type="nucleotide sequence ID" value="NZ_LABX01000191.1"/>
</dbReference>
<evidence type="ECO:0000313" key="2">
    <source>
        <dbReference type="EMBL" id="KMO29893.1"/>
    </source>
</evidence>
<dbReference type="InterPro" id="IPR036291">
    <property type="entry name" value="NAD(P)-bd_dom_sf"/>
</dbReference>
<evidence type="ECO:0000259" key="1">
    <source>
        <dbReference type="Pfam" id="PF01370"/>
    </source>
</evidence>
<dbReference type="Proteomes" id="UP000035929">
    <property type="component" value="Unassembled WGS sequence"/>
</dbReference>
<dbReference type="AlphaFoldDB" id="A0A0J6S937"/>
<dbReference type="InterPro" id="IPR050177">
    <property type="entry name" value="Lipid_A_modif_metabolic_enz"/>
</dbReference>
<gene>
    <name evidence="2" type="ORF">VP06_23400</name>
</gene>
<dbReference type="PATRIC" id="fig|270351.6.peg.2579"/>
<name>A0A0J6S937_9HYPH</name>
<reference evidence="2 3" key="1">
    <citation type="submission" date="2015-03" db="EMBL/GenBank/DDBJ databases">
        <title>Genome sequencing of Methylobacterium aquaticum DSM16371 type strain.</title>
        <authorList>
            <person name="Chaudhry V."/>
            <person name="Patil P.B."/>
        </authorList>
    </citation>
    <scope>NUCLEOTIDE SEQUENCE [LARGE SCALE GENOMIC DNA]</scope>
    <source>
        <strain evidence="2 3">DSM 16371</strain>
    </source>
</reference>
<evidence type="ECO:0000313" key="3">
    <source>
        <dbReference type="Proteomes" id="UP000035929"/>
    </source>
</evidence>
<dbReference type="PANTHER" id="PTHR43245">
    <property type="entry name" value="BIFUNCTIONAL POLYMYXIN RESISTANCE PROTEIN ARNA"/>
    <property type="match status" value="1"/>
</dbReference>
<dbReference type="Pfam" id="PF01370">
    <property type="entry name" value="Epimerase"/>
    <property type="match status" value="1"/>
</dbReference>
<dbReference type="Gene3D" id="3.40.50.720">
    <property type="entry name" value="NAD(P)-binding Rossmann-like Domain"/>
    <property type="match status" value="1"/>
</dbReference>
<sequence length="343" mass="37157">MAVHLVTGGSGFVGAAIVRRLGERGEGVRVFDLRRAPDLPQGVTFIQGDILDEAALGAAMQGVAYVHHTVALVPLTKADARYDRVNADGTALALACAARAKIRFFSHLSSSAIFGAPSAMPVTAATPLAPIEAYGRAKREADERVRAAQAAGLLPTACIRPRTILGPGRLGIFSILFEWIRDGASVYVIGDGNNRFQFVHVDDVAEVSIQACLQERPGCYNVGTDRFGTLREDLSWLIAQAGSRSRVRSLPAGPAIALLSCLDRLGLSPLAPWHYLTYHRPFWYESGPVAEQLGWRPRFSNRDMLLDGYRWFVDGGAAADASIHRSPTRQGVLRGLKAVSRWL</sequence>
<accession>A0A0J6S937</accession>
<dbReference type="SUPFAM" id="SSF51735">
    <property type="entry name" value="NAD(P)-binding Rossmann-fold domains"/>
    <property type="match status" value="1"/>
</dbReference>
<dbReference type="InterPro" id="IPR001509">
    <property type="entry name" value="Epimerase_deHydtase"/>
</dbReference>
<proteinExistence type="predicted"/>
<dbReference type="EMBL" id="LABX01000191">
    <property type="protein sequence ID" value="KMO29893.1"/>
    <property type="molecule type" value="Genomic_DNA"/>
</dbReference>